<organism evidence="15 16">
    <name type="scientific">Hydrogenophaga electricum</name>
    <dbReference type="NCBI Taxonomy" id="1230953"/>
    <lineage>
        <taxon>Bacteria</taxon>
        <taxon>Pseudomonadati</taxon>
        <taxon>Pseudomonadota</taxon>
        <taxon>Betaproteobacteria</taxon>
        <taxon>Burkholderiales</taxon>
        <taxon>Comamonadaceae</taxon>
        <taxon>Hydrogenophaga</taxon>
    </lineage>
</organism>
<dbReference type="PANTHER" id="PTHR11472">
    <property type="entry name" value="DNA REPAIR DEAD HELICASE RAD3/XP-D SUBFAMILY MEMBER"/>
    <property type="match status" value="1"/>
</dbReference>
<keyword evidence="5" id="KW-0378">Hydrolase</keyword>
<dbReference type="InterPro" id="IPR014013">
    <property type="entry name" value="Helic_SF1/SF2_ATP-bd_DinG/Rad3"/>
</dbReference>
<keyword evidence="8" id="KW-0408">Iron</keyword>
<evidence type="ECO:0000256" key="8">
    <source>
        <dbReference type="ARBA" id="ARBA00023004"/>
    </source>
</evidence>
<dbReference type="PANTHER" id="PTHR11472:SF34">
    <property type="entry name" value="REGULATOR OF TELOMERE ELONGATION HELICASE 1"/>
    <property type="match status" value="1"/>
</dbReference>
<dbReference type="Pfam" id="PF13307">
    <property type="entry name" value="Helicase_C_2"/>
    <property type="match status" value="1"/>
</dbReference>
<keyword evidence="9" id="KW-0411">Iron-sulfur</keyword>
<keyword evidence="10" id="KW-0238">DNA-binding</keyword>
<keyword evidence="3" id="KW-0547">Nucleotide-binding</keyword>
<dbReference type="InterPro" id="IPR045028">
    <property type="entry name" value="DinG/Rad3-like"/>
</dbReference>
<comment type="caution">
    <text evidence="15">The sequence shown here is derived from an EMBL/GenBank/DDBJ whole genome shotgun (WGS) entry which is preliminary data.</text>
</comment>
<protein>
    <recommendedName>
        <fullName evidence="14">Helicase ATP-binding domain-containing protein</fullName>
    </recommendedName>
</protein>
<keyword evidence="16" id="KW-1185">Reference proteome</keyword>
<dbReference type="EMBL" id="BSPB01000013">
    <property type="protein sequence ID" value="GLS14538.1"/>
    <property type="molecule type" value="Genomic_DNA"/>
</dbReference>
<evidence type="ECO:0000256" key="13">
    <source>
        <dbReference type="ARBA" id="ARBA00038058"/>
    </source>
</evidence>
<dbReference type="Pfam" id="PF06733">
    <property type="entry name" value="DEAD_2"/>
    <property type="match status" value="1"/>
</dbReference>
<dbReference type="SMART" id="SM00491">
    <property type="entry name" value="HELICc2"/>
    <property type="match status" value="1"/>
</dbReference>
<dbReference type="InterPro" id="IPR006554">
    <property type="entry name" value="Helicase-like_DEXD_c2"/>
</dbReference>
<evidence type="ECO:0000313" key="16">
    <source>
        <dbReference type="Proteomes" id="UP001156903"/>
    </source>
</evidence>
<comment type="similarity">
    <text evidence="13">Belongs to the helicase family. DinG subfamily.</text>
</comment>
<accession>A0ABQ6C2F0</accession>
<keyword evidence="12" id="KW-0413">Isomerase</keyword>
<name>A0ABQ6C2F0_9BURK</name>
<proteinExistence type="inferred from homology"/>
<keyword evidence="1" id="KW-0004">4Fe-4S</keyword>
<dbReference type="InterPro" id="IPR027417">
    <property type="entry name" value="P-loop_NTPase"/>
</dbReference>
<keyword evidence="7" id="KW-0067">ATP-binding</keyword>
<evidence type="ECO:0000256" key="1">
    <source>
        <dbReference type="ARBA" id="ARBA00022485"/>
    </source>
</evidence>
<evidence type="ECO:0000256" key="4">
    <source>
        <dbReference type="ARBA" id="ARBA00022763"/>
    </source>
</evidence>
<dbReference type="RefSeq" id="WP_284307647.1">
    <property type="nucleotide sequence ID" value="NZ_BSPB01000013.1"/>
</dbReference>
<dbReference type="PROSITE" id="PS51193">
    <property type="entry name" value="HELICASE_ATP_BIND_2"/>
    <property type="match status" value="1"/>
</dbReference>
<dbReference type="InterPro" id="IPR010614">
    <property type="entry name" value="RAD3-like_helicase_DEAD"/>
</dbReference>
<keyword evidence="2" id="KW-0479">Metal-binding</keyword>
<evidence type="ECO:0000256" key="3">
    <source>
        <dbReference type="ARBA" id="ARBA00022741"/>
    </source>
</evidence>
<dbReference type="Gene3D" id="3.40.50.300">
    <property type="entry name" value="P-loop containing nucleotide triphosphate hydrolases"/>
    <property type="match status" value="2"/>
</dbReference>
<gene>
    <name evidence="15" type="ORF">GCM10007935_19690</name>
</gene>
<feature type="domain" description="Helicase ATP-binding" evidence="14">
    <location>
        <begin position="189"/>
        <end position="440"/>
    </location>
</feature>
<evidence type="ECO:0000256" key="5">
    <source>
        <dbReference type="ARBA" id="ARBA00022801"/>
    </source>
</evidence>
<evidence type="ECO:0000256" key="10">
    <source>
        <dbReference type="ARBA" id="ARBA00023125"/>
    </source>
</evidence>
<reference evidence="16" key="1">
    <citation type="journal article" date="2019" name="Int. J. Syst. Evol. Microbiol.">
        <title>The Global Catalogue of Microorganisms (GCM) 10K type strain sequencing project: providing services to taxonomists for standard genome sequencing and annotation.</title>
        <authorList>
            <consortium name="The Broad Institute Genomics Platform"/>
            <consortium name="The Broad Institute Genome Sequencing Center for Infectious Disease"/>
            <person name="Wu L."/>
            <person name="Ma J."/>
        </authorList>
    </citation>
    <scope>NUCLEOTIDE SEQUENCE [LARGE SCALE GENOMIC DNA]</scope>
    <source>
        <strain evidence="16">NBRC 109341</strain>
    </source>
</reference>
<evidence type="ECO:0000256" key="2">
    <source>
        <dbReference type="ARBA" id="ARBA00022723"/>
    </source>
</evidence>
<keyword evidence="6" id="KW-0347">Helicase</keyword>
<evidence type="ECO:0000256" key="7">
    <source>
        <dbReference type="ARBA" id="ARBA00022840"/>
    </source>
</evidence>
<evidence type="ECO:0000313" key="15">
    <source>
        <dbReference type="EMBL" id="GLS14538.1"/>
    </source>
</evidence>
<evidence type="ECO:0000256" key="9">
    <source>
        <dbReference type="ARBA" id="ARBA00023014"/>
    </source>
</evidence>
<dbReference type="SMART" id="SM00488">
    <property type="entry name" value="DEXDc2"/>
    <property type="match status" value="1"/>
</dbReference>
<dbReference type="InterPro" id="IPR006555">
    <property type="entry name" value="ATP-dep_Helicase_C"/>
</dbReference>
<keyword evidence="4" id="KW-0227">DNA damage</keyword>
<evidence type="ECO:0000259" key="14">
    <source>
        <dbReference type="PROSITE" id="PS51193"/>
    </source>
</evidence>
<dbReference type="SUPFAM" id="SSF52540">
    <property type="entry name" value="P-loop containing nucleoside triphosphate hydrolases"/>
    <property type="match status" value="2"/>
</dbReference>
<evidence type="ECO:0000256" key="6">
    <source>
        <dbReference type="ARBA" id="ARBA00022806"/>
    </source>
</evidence>
<sequence length="783" mass="85585">MTATAPSLVPEPDADAPLGAVAVRALCEFAARSGDLDLRFSPSPTGAEGIAGHSTVTARRGEGYQREVPLASHWQGLRVQGRADGWDPAARRLEEIKTHRGDAHLIGPAVQALHWAQARVYGWMLCEQLGLAQITLALIYFNIDTGVETPLVQTHDAAALQAHFADLCQRYSGWARQEQAHRRARDAWLQTLPFAFARFRAGQRDLAAAVYRCHKAGQPLMAQAPTGIGKTVATLFGALRAMPAGAHDKLFYLTARTTGRQLALDALAHLSAGAGPAAAPLRVIERVARDKACEHPDKACHGDACPLARGFYDRLPAAREAAVRVPHLDQAALRETALAHQICPYHLGQEMLPAADVAVGDYNHFFDLGAHWHGLAVAQGWRVALLIDEAHNLIERARGMYSAALEPADFQLLRPLAPPALHKAFERLHRPWNALARQLAGAHTVLPGLPADFMAALQALCGEIADHLATHPADGLGDSPLQRWYFDALQFLRVSETFGDHALCDLTPSLRPRPPRTRVAQPVLSLRCLVPAPLLASRWEAAPAATLFSATLSPMDYVADMLGLPATTRRLDVPAPFAPDQLAVRVAPAISTRWSHRQASLTPIAEVLARQYREAPGNYLAFFSSFDYLEQALDRLRQRHPDVPTWAQTRGMSEPDRNAFIARFQPDGQGIGFAVLGGAFGEGIDLPGQRLIGAFVATLGLPQVGPVNEQLRQRLQARFGRGHDYTYLFPGLQKVVQAAGRVIRTEHDHGTVWLLDDRYTRAEVRRLLPAWWPPAVTECPPSV</sequence>
<keyword evidence="11" id="KW-0234">DNA repair</keyword>
<evidence type="ECO:0000256" key="12">
    <source>
        <dbReference type="ARBA" id="ARBA00023235"/>
    </source>
</evidence>
<evidence type="ECO:0000256" key="11">
    <source>
        <dbReference type="ARBA" id="ARBA00023204"/>
    </source>
</evidence>
<dbReference type="Proteomes" id="UP001156903">
    <property type="component" value="Unassembled WGS sequence"/>
</dbReference>